<evidence type="ECO:0000256" key="10">
    <source>
        <dbReference type="ARBA" id="ARBA00023204"/>
    </source>
</evidence>
<dbReference type="SMART" id="SM00898">
    <property type="entry name" value="Fapy_DNA_glyco"/>
    <property type="match status" value="1"/>
</dbReference>
<feature type="domain" description="Formamidopyrimidine-DNA glycosylase catalytic" evidence="17">
    <location>
        <begin position="2"/>
        <end position="120"/>
    </location>
</feature>
<keyword evidence="12" id="KW-0511">Multifunctional enzyme</keyword>
<evidence type="ECO:0000256" key="6">
    <source>
        <dbReference type="ARBA" id="ARBA00022771"/>
    </source>
</evidence>
<dbReference type="GO" id="GO:0034039">
    <property type="term" value="F:8-oxo-7,8-dihydroguanine DNA N-glycosylase activity"/>
    <property type="evidence" value="ECO:0007669"/>
    <property type="project" value="TreeGrafter"/>
</dbReference>
<dbReference type="Pfam" id="PF06827">
    <property type="entry name" value="zf-FPG_IleRS"/>
    <property type="match status" value="1"/>
</dbReference>
<keyword evidence="5" id="KW-0227">DNA damage</keyword>
<evidence type="ECO:0000313" key="18">
    <source>
        <dbReference type="EMBL" id="PKW15332.1"/>
    </source>
</evidence>
<dbReference type="PROSITE" id="PS01242">
    <property type="entry name" value="ZF_FPG_1"/>
    <property type="match status" value="1"/>
</dbReference>
<dbReference type="PROSITE" id="PS51068">
    <property type="entry name" value="FPG_CAT"/>
    <property type="match status" value="1"/>
</dbReference>
<dbReference type="SUPFAM" id="SSF46946">
    <property type="entry name" value="S13-like H2TH domain"/>
    <property type="match status" value="1"/>
</dbReference>
<keyword evidence="7" id="KW-0378">Hydrolase</keyword>
<evidence type="ECO:0000259" key="17">
    <source>
        <dbReference type="PROSITE" id="PS51068"/>
    </source>
</evidence>
<evidence type="ECO:0000259" key="16">
    <source>
        <dbReference type="PROSITE" id="PS51066"/>
    </source>
</evidence>
<dbReference type="InterPro" id="IPR000214">
    <property type="entry name" value="Znf_DNA_glyclase/AP_lyase"/>
</dbReference>
<accession>A0A2N3XXF3</accession>
<evidence type="ECO:0000256" key="11">
    <source>
        <dbReference type="ARBA" id="ARBA00023239"/>
    </source>
</evidence>
<dbReference type="RefSeq" id="WP_010694952.1">
    <property type="nucleotide sequence ID" value="NZ_CP061007.1"/>
</dbReference>
<dbReference type="InterPro" id="IPR010663">
    <property type="entry name" value="Znf_FPG/IleRS"/>
</dbReference>
<proteinExistence type="inferred from homology"/>
<evidence type="ECO:0000256" key="9">
    <source>
        <dbReference type="ARBA" id="ARBA00023125"/>
    </source>
</evidence>
<comment type="similarity">
    <text evidence="3">Belongs to the FPG family.</text>
</comment>
<comment type="catalytic activity">
    <reaction evidence="1">
        <text>Hydrolysis of DNA containing ring-opened 7-methylguanine residues, releasing 2,6-diamino-4-hydroxy-5-(N-methyl)formamidopyrimidine.</text>
        <dbReference type="EC" id="3.2.2.23"/>
    </reaction>
</comment>
<gene>
    <name evidence="18" type="ORF">A8926_3026</name>
</gene>
<comment type="caution">
    <text evidence="18">The sequence shown here is derived from an EMBL/GenBank/DDBJ whole genome shotgun (WGS) entry which is preliminary data.</text>
</comment>
<evidence type="ECO:0000256" key="3">
    <source>
        <dbReference type="ARBA" id="ARBA00009409"/>
    </source>
</evidence>
<evidence type="ECO:0000256" key="5">
    <source>
        <dbReference type="ARBA" id="ARBA00022763"/>
    </source>
</evidence>
<protein>
    <submittedName>
        <fullName evidence="18">DNA-(Apurinic or apyrimidinic site) lyase /formamidopyrimidine-DNA glycosylase</fullName>
    </submittedName>
</protein>
<evidence type="ECO:0000256" key="15">
    <source>
        <dbReference type="PROSITE-ProRule" id="PRU00391"/>
    </source>
</evidence>
<dbReference type="STRING" id="994479.GCA_000194155_02415"/>
<dbReference type="SMART" id="SM01232">
    <property type="entry name" value="H2TH"/>
    <property type="match status" value="1"/>
</dbReference>
<comment type="cofactor">
    <cofactor evidence="2">
        <name>Zn(2+)</name>
        <dbReference type="ChEBI" id="CHEBI:29105"/>
    </cofactor>
</comment>
<evidence type="ECO:0000256" key="8">
    <source>
        <dbReference type="ARBA" id="ARBA00022833"/>
    </source>
</evidence>
<name>A0A2N3XXF3_SACSN</name>
<dbReference type="SUPFAM" id="SSF81624">
    <property type="entry name" value="N-terminal domain of MutM-like DNA repair proteins"/>
    <property type="match status" value="1"/>
</dbReference>
<evidence type="ECO:0000256" key="13">
    <source>
        <dbReference type="ARBA" id="ARBA00023295"/>
    </source>
</evidence>
<dbReference type="GO" id="GO:0140078">
    <property type="term" value="F:class I DNA-(apurinic or apyrimidinic site) endonuclease activity"/>
    <property type="evidence" value="ECO:0007669"/>
    <property type="project" value="UniProtKB-EC"/>
</dbReference>
<keyword evidence="11 18" id="KW-0456">Lyase</keyword>
<comment type="catalytic activity">
    <reaction evidence="14">
        <text>2'-deoxyribonucleotide-(2'-deoxyribose 5'-phosphate)-2'-deoxyribonucleotide-DNA = a 3'-end 2'-deoxyribonucleotide-(2,3-dehydro-2,3-deoxyribose 5'-phosphate)-DNA + a 5'-end 5'-phospho-2'-deoxyribonucleoside-DNA + H(+)</text>
        <dbReference type="Rhea" id="RHEA:66592"/>
        <dbReference type="Rhea" id="RHEA-COMP:13180"/>
        <dbReference type="Rhea" id="RHEA-COMP:16897"/>
        <dbReference type="Rhea" id="RHEA-COMP:17067"/>
        <dbReference type="ChEBI" id="CHEBI:15378"/>
        <dbReference type="ChEBI" id="CHEBI:136412"/>
        <dbReference type="ChEBI" id="CHEBI:157695"/>
        <dbReference type="ChEBI" id="CHEBI:167181"/>
        <dbReference type="EC" id="4.2.99.18"/>
    </reaction>
</comment>
<feature type="domain" description="FPG-type" evidence="16">
    <location>
        <begin position="228"/>
        <end position="265"/>
    </location>
</feature>
<evidence type="ECO:0000256" key="7">
    <source>
        <dbReference type="ARBA" id="ARBA00022801"/>
    </source>
</evidence>
<keyword evidence="6 15" id="KW-0863">Zinc-finger</keyword>
<dbReference type="GO" id="GO:0003684">
    <property type="term" value="F:damaged DNA binding"/>
    <property type="evidence" value="ECO:0007669"/>
    <property type="project" value="InterPro"/>
</dbReference>
<dbReference type="PANTHER" id="PTHR22993">
    <property type="entry name" value="FORMAMIDOPYRIMIDINE-DNA GLYCOSYLASE"/>
    <property type="match status" value="1"/>
</dbReference>
<keyword evidence="8" id="KW-0862">Zinc</keyword>
<dbReference type="SUPFAM" id="SSF57716">
    <property type="entry name" value="Glucocorticoid receptor-like (DNA-binding domain)"/>
    <property type="match status" value="1"/>
</dbReference>
<organism evidence="18 19">
    <name type="scientific">Saccharopolyspora spinosa</name>
    <dbReference type="NCBI Taxonomy" id="60894"/>
    <lineage>
        <taxon>Bacteria</taxon>
        <taxon>Bacillati</taxon>
        <taxon>Actinomycetota</taxon>
        <taxon>Actinomycetes</taxon>
        <taxon>Pseudonocardiales</taxon>
        <taxon>Pseudonocardiaceae</taxon>
        <taxon>Saccharopolyspora</taxon>
    </lineage>
</organism>
<dbReference type="EMBL" id="PJNB01000001">
    <property type="protein sequence ID" value="PKW15332.1"/>
    <property type="molecule type" value="Genomic_DNA"/>
</dbReference>
<dbReference type="Gene3D" id="3.20.190.10">
    <property type="entry name" value="MutM-like, N-terminal"/>
    <property type="match status" value="1"/>
</dbReference>
<dbReference type="CDD" id="cd08773">
    <property type="entry name" value="FpgNei_N"/>
    <property type="match status" value="1"/>
</dbReference>
<dbReference type="Pfam" id="PF06831">
    <property type="entry name" value="H2TH"/>
    <property type="match status" value="1"/>
</dbReference>
<dbReference type="InterPro" id="IPR012319">
    <property type="entry name" value="FPG_cat"/>
</dbReference>
<dbReference type="InterPro" id="IPR010979">
    <property type="entry name" value="Ribosomal_uS13-like_H2TH"/>
</dbReference>
<evidence type="ECO:0000313" key="19">
    <source>
        <dbReference type="Proteomes" id="UP000233786"/>
    </source>
</evidence>
<evidence type="ECO:0000256" key="2">
    <source>
        <dbReference type="ARBA" id="ARBA00001947"/>
    </source>
</evidence>
<keyword evidence="9" id="KW-0238">DNA-binding</keyword>
<dbReference type="GO" id="GO:0008270">
    <property type="term" value="F:zinc ion binding"/>
    <property type="evidence" value="ECO:0007669"/>
    <property type="project" value="UniProtKB-KW"/>
</dbReference>
<keyword evidence="19" id="KW-1185">Reference proteome</keyword>
<dbReference type="InterPro" id="IPR035937">
    <property type="entry name" value="FPG_N"/>
</dbReference>
<reference evidence="18" key="1">
    <citation type="submission" date="2017-12" db="EMBL/GenBank/DDBJ databases">
        <title>Sequencing the genomes of 1000 Actinobacteria strains.</title>
        <authorList>
            <person name="Klenk H.-P."/>
        </authorList>
    </citation>
    <scope>NUCLEOTIDE SEQUENCE [LARGE SCALE GENOMIC DNA]</scope>
    <source>
        <strain evidence="18">DSM 44228</strain>
    </source>
</reference>
<evidence type="ECO:0000256" key="12">
    <source>
        <dbReference type="ARBA" id="ARBA00023268"/>
    </source>
</evidence>
<dbReference type="Gene3D" id="1.10.8.50">
    <property type="match status" value="1"/>
</dbReference>
<evidence type="ECO:0000256" key="14">
    <source>
        <dbReference type="ARBA" id="ARBA00044632"/>
    </source>
</evidence>
<evidence type="ECO:0000256" key="4">
    <source>
        <dbReference type="ARBA" id="ARBA00022723"/>
    </source>
</evidence>
<evidence type="ECO:0000256" key="1">
    <source>
        <dbReference type="ARBA" id="ARBA00001668"/>
    </source>
</evidence>
<keyword evidence="13" id="KW-0326">Glycosidase</keyword>
<dbReference type="PROSITE" id="PS51066">
    <property type="entry name" value="ZF_FPG_2"/>
    <property type="match status" value="1"/>
</dbReference>
<dbReference type="Proteomes" id="UP000233786">
    <property type="component" value="Unassembled WGS sequence"/>
</dbReference>
<sequence length="266" mass="30018">MPELPDVAGFRRVAEQATGRQVREVRVHDAQVLRGIGADAFQRALRRRYFAEPRRHGKWLLIATAAAVNASPAPPTLLLHFGMTGSLQWCAHGDELHQHDRLVFDFAAGELRYRDMRKLTGIHLAREQDEVDDLLAELGPDAQEIGTDEFAERLTRTRRRLKPALMDQAVLAGIGNICADEILWRARIDPNRSTTDLGAADLDRLHREMRAMLREAVRVGRVPDGASWLTGHRDEPDRRCPRCSSALRRMRIGGRSTLWCPTCQPA</sequence>
<keyword evidence="10" id="KW-0234">DNA repair</keyword>
<dbReference type="GO" id="GO:0006284">
    <property type="term" value="P:base-excision repair"/>
    <property type="evidence" value="ECO:0007669"/>
    <property type="project" value="InterPro"/>
</dbReference>
<dbReference type="PANTHER" id="PTHR22993:SF9">
    <property type="entry name" value="FORMAMIDOPYRIMIDINE-DNA GLYCOSYLASE"/>
    <property type="match status" value="1"/>
</dbReference>
<dbReference type="OrthoDB" id="9800855at2"/>
<dbReference type="AlphaFoldDB" id="A0A2N3XXF3"/>
<dbReference type="Pfam" id="PF01149">
    <property type="entry name" value="Fapy_DNA_glyco"/>
    <property type="match status" value="1"/>
</dbReference>
<dbReference type="InterPro" id="IPR015887">
    <property type="entry name" value="DNA_glyclase_Znf_dom_DNA_BS"/>
</dbReference>
<keyword evidence="4" id="KW-0479">Metal-binding</keyword>
<dbReference type="InterPro" id="IPR015886">
    <property type="entry name" value="H2TH_FPG"/>
</dbReference>